<gene>
    <name evidence="2" type="ORF">C8N43_2197</name>
</gene>
<dbReference type="InterPro" id="IPR050383">
    <property type="entry name" value="GlyoxalaseI/FosfomycinResist"/>
</dbReference>
<dbReference type="AlphaFoldDB" id="A0A2T6BNG2"/>
<dbReference type="CDD" id="cd07253">
    <property type="entry name" value="GLOD5"/>
    <property type="match status" value="1"/>
</dbReference>
<dbReference type="PANTHER" id="PTHR21366:SF14">
    <property type="entry name" value="GLYOXALASE DOMAIN-CONTAINING PROTEIN 5"/>
    <property type="match status" value="1"/>
</dbReference>
<dbReference type="Gene3D" id="3.10.180.10">
    <property type="entry name" value="2,3-Dihydroxybiphenyl 1,2-Dioxygenase, domain 1"/>
    <property type="match status" value="1"/>
</dbReference>
<dbReference type="InterPro" id="IPR037523">
    <property type="entry name" value="VOC_core"/>
</dbReference>
<sequence>MQPRLDSLDHFVLTVADMGATCAFYGDVLGMEVETFHPADGSTRTALKFGAMKINLHPQGGEFEPHARAPAPGTADLCFLTRSSLEEWVLHLDTHGIELEDGPVTRSGAQGPLQSVYIRDPDGNLIEISVQMPTG</sequence>
<dbReference type="GO" id="GO:0016829">
    <property type="term" value="F:lyase activity"/>
    <property type="evidence" value="ECO:0007669"/>
    <property type="project" value="UniProtKB-KW"/>
</dbReference>
<dbReference type="Proteomes" id="UP000243978">
    <property type="component" value="Unassembled WGS sequence"/>
</dbReference>
<evidence type="ECO:0000313" key="3">
    <source>
        <dbReference type="Proteomes" id="UP000243978"/>
    </source>
</evidence>
<dbReference type="Pfam" id="PF00903">
    <property type="entry name" value="Glyoxalase"/>
    <property type="match status" value="1"/>
</dbReference>
<dbReference type="EMBL" id="QBKS01000001">
    <property type="protein sequence ID" value="PTX57527.1"/>
    <property type="molecule type" value="Genomic_DNA"/>
</dbReference>
<dbReference type="GO" id="GO:0051213">
    <property type="term" value="F:dioxygenase activity"/>
    <property type="evidence" value="ECO:0007669"/>
    <property type="project" value="UniProtKB-KW"/>
</dbReference>
<dbReference type="RefSeq" id="WP_107845619.1">
    <property type="nucleotide sequence ID" value="NZ_QBKS01000001.1"/>
</dbReference>
<dbReference type="OrthoDB" id="9812656at2"/>
<keyword evidence="2" id="KW-0560">Oxidoreductase</keyword>
<proteinExistence type="predicted"/>
<dbReference type="InterPro" id="IPR004360">
    <property type="entry name" value="Glyas_Fos-R_dOase_dom"/>
</dbReference>
<reference evidence="2 3" key="1">
    <citation type="submission" date="2018-04" db="EMBL/GenBank/DDBJ databases">
        <title>Genomic Encyclopedia of Archaeal and Bacterial Type Strains, Phase II (KMG-II): from individual species to whole genera.</title>
        <authorList>
            <person name="Goeker M."/>
        </authorList>
    </citation>
    <scope>NUCLEOTIDE SEQUENCE [LARGE SCALE GENOMIC DNA]</scope>
    <source>
        <strain evidence="2 3">DSM 100977</strain>
    </source>
</reference>
<comment type="caution">
    <text evidence="2">The sequence shown here is derived from an EMBL/GenBank/DDBJ whole genome shotgun (WGS) entry which is preliminary data.</text>
</comment>
<evidence type="ECO:0000259" key="1">
    <source>
        <dbReference type="PROSITE" id="PS51819"/>
    </source>
</evidence>
<dbReference type="PROSITE" id="PS51819">
    <property type="entry name" value="VOC"/>
    <property type="match status" value="1"/>
</dbReference>
<keyword evidence="2" id="KW-0223">Dioxygenase</keyword>
<dbReference type="SUPFAM" id="SSF54593">
    <property type="entry name" value="Glyoxalase/Bleomycin resistance protein/Dihydroxybiphenyl dioxygenase"/>
    <property type="match status" value="1"/>
</dbReference>
<feature type="domain" description="VOC" evidence="1">
    <location>
        <begin position="7"/>
        <end position="131"/>
    </location>
</feature>
<keyword evidence="3" id="KW-1185">Reference proteome</keyword>
<dbReference type="PANTHER" id="PTHR21366">
    <property type="entry name" value="GLYOXALASE FAMILY PROTEIN"/>
    <property type="match status" value="1"/>
</dbReference>
<dbReference type="InterPro" id="IPR029068">
    <property type="entry name" value="Glyas_Bleomycin-R_OHBP_Dase"/>
</dbReference>
<keyword evidence="2" id="KW-0456">Lyase</keyword>
<protein>
    <submittedName>
        <fullName evidence="2">Catechol 2,3-dioxygenase-like lactoylglutathione lyase family enzyme</fullName>
    </submittedName>
</protein>
<name>A0A2T6BNG2_9RHOB</name>
<organism evidence="2 3">
    <name type="scientific">Litoreibacter ponti</name>
    <dbReference type="NCBI Taxonomy" id="1510457"/>
    <lineage>
        <taxon>Bacteria</taxon>
        <taxon>Pseudomonadati</taxon>
        <taxon>Pseudomonadota</taxon>
        <taxon>Alphaproteobacteria</taxon>
        <taxon>Rhodobacterales</taxon>
        <taxon>Roseobacteraceae</taxon>
        <taxon>Litoreibacter</taxon>
    </lineage>
</organism>
<evidence type="ECO:0000313" key="2">
    <source>
        <dbReference type="EMBL" id="PTX57527.1"/>
    </source>
</evidence>
<accession>A0A2T6BNG2</accession>